<gene>
    <name evidence="3" type="ORF">IAD12_00100</name>
</gene>
<feature type="domain" description="Flavodoxin-like" evidence="2">
    <location>
        <begin position="47"/>
        <end position="200"/>
    </location>
</feature>
<proteinExistence type="predicted"/>
<dbReference type="InterPro" id="IPR029039">
    <property type="entry name" value="Flavoprotein-like_sf"/>
</dbReference>
<evidence type="ECO:0000313" key="4">
    <source>
        <dbReference type="Proteomes" id="UP000824159"/>
    </source>
</evidence>
<dbReference type="PANTHER" id="PTHR39201:SF1">
    <property type="entry name" value="FLAVODOXIN-LIKE DOMAIN-CONTAINING PROTEIN"/>
    <property type="match status" value="1"/>
</dbReference>
<evidence type="ECO:0000313" key="3">
    <source>
        <dbReference type="EMBL" id="HIT98640.1"/>
    </source>
</evidence>
<dbReference type="PANTHER" id="PTHR39201">
    <property type="entry name" value="EXPORTED PROTEIN-RELATED"/>
    <property type="match status" value="1"/>
</dbReference>
<accession>A0A9D1HC34</accession>
<keyword evidence="1" id="KW-0732">Signal</keyword>
<organism evidence="3 4">
    <name type="scientific">Candidatus Allocopromorpha excrementavium</name>
    <dbReference type="NCBI Taxonomy" id="2840741"/>
    <lineage>
        <taxon>Bacteria</taxon>
        <taxon>Bacillati</taxon>
        <taxon>Bacillota</taxon>
        <taxon>Clostridia</taxon>
        <taxon>Eubacteriales</taxon>
        <taxon>Eubacteriaceae</taxon>
        <taxon>Eubacteriaceae incertae sedis</taxon>
        <taxon>Candidatus Allocopromorpha</taxon>
    </lineage>
</organism>
<name>A0A9D1HC34_9FIRM</name>
<dbReference type="PROSITE" id="PS00201">
    <property type="entry name" value="FLAVODOXIN"/>
    <property type="match status" value="1"/>
</dbReference>
<reference evidence="3" key="2">
    <citation type="journal article" date="2021" name="PeerJ">
        <title>Extensive microbial diversity within the chicken gut microbiome revealed by metagenomics and culture.</title>
        <authorList>
            <person name="Gilroy R."/>
            <person name="Ravi A."/>
            <person name="Getino M."/>
            <person name="Pursley I."/>
            <person name="Horton D.L."/>
            <person name="Alikhan N.F."/>
            <person name="Baker D."/>
            <person name="Gharbi K."/>
            <person name="Hall N."/>
            <person name="Watson M."/>
            <person name="Adriaenssens E.M."/>
            <person name="Foster-Nyarko E."/>
            <person name="Jarju S."/>
            <person name="Secka A."/>
            <person name="Antonio M."/>
            <person name="Oren A."/>
            <person name="Chaudhuri R.R."/>
            <person name="La Ragione R."/>
            <person name="Hildebrand F."/>
            <person name="Pallen M.J."/>
        </authorList>
    </citation>
    <scope>NUCLEOTIDE SEQUENCE</scope>
    <source>
        <strain evidence="3">CHK176-22527</strain>
    </source>
</reference>
<dbReference type="AlphaFoldDB" id="A0A9D1HC34"/>
<dbReference type="GO" id="GO:0010181">
    <property type="term" value="F:FMN binding"/>
    <property type="evidence" value="ECO:0007669"/>
    <property type="project" value="InterPro"/>
</dbReference>
<dbReference type="InterPro" id="IPR001226">
    <property type="entry name" value="Flavodoxin_CS"/>
</dbReference>
<dbReference type="GO" id="GO:0009055">
    <property type="term" value="F:electron transfer activity"/>
    <property type="evidence" value="ECO:0007669"/>
    <property type="project" value="InterPro"/>
</dbReference>
<protein>
    <submittedName>
        <fullName evidence="3">Flavodoxin</fullName>
    </submittedName>
</protein>
<dbReference type="PROSITE" id="PS51257">
    <property type="entry name" value="PROKAR_LIPOPROTEIN"/>
    <property type="match status" value="1"/>
</dbReference>
<dbReference type="Proteomes" id="UP000824159">
    <property type="component" value="Unassembled WGS sequence"/>
</dbReference>
<dbReference type="Gene3D" id="3.40.50.360">
    <property type="match status" value="1"/>
</dbReference>
<feature type="signal peptide" evidence="1">
    <location>
        <begin position="1"/>
        <end position="20"/>
    </location>
</feature>
<dbReference type="Pfam" id="PF12682">
    <property type="entry name" value="Flavodoxin_4"/>
    <property type="match status" value="1"/>
</dbReference>
<dbReference type="InterPro" id="IPR008254">
    <property type="entry name" value="Flavodoxin/NO_synth"/>
</dbReference>
<sequence>MKMRKIAAVFMCFALALSFAACGSGEESSGSSNAGNESSGSVDLGNTLVVYYSATGNTEDVANTIAEETGGDIFEIEPADPYTDDDLNWNDENSRVVYEHDNPDARDVELVSDTVENWDSCDTVFIGYPIWWGIAAWPVDGFVEANDFSGKNVIPFCTSASSDIGDSGQLLADMAGTGNWLDGARFSSGAGNDEIQEWLNGLEL</sequence>
<dbReference type="EMBL" id="DVLX01000002">
    <property type="protein sequence ID" value="HIT98640.1"/>
    <property type="molecule type" value="Genomic_DNA"/>
</dbReference>
<dbReference type="SUPFAM" id="SSF52218">
    <property type="entry name" value="Flavoproteins"/>
    <property type="match status" value="1"/>
</dbReference>
<feature type="chain" id="PRO_5039366653" evidence="1">
    <location>
        <begin position="21"/>
        <end position="204"/>
    </location>
</feature>
<reference evidence="3" key="1">
    <citation type="submission" date="2020-10" db="EMBL/GenBank/DDBJ databases">
        <authorList>
            <person name="Gilroy R."/>
        </authorList>
    </citation>
    <scope>NUCLEOTIDE SEQUENCE</scope>
    <source>
        <strain evidence="3">CHK176-22527</strain>
    </source>
</reference>
<evidence type="ECO:0000256" key="1">
    <source>
        <dbReference type="SAM" id="SignalP"/>
    </source>
</evidence>
<dbReference type="GO" id="GO:0016651">
    <property type="term" value="F:oxidoreductase activity, acting on NAD(P)H"/>
    <property type="evidence" value="ECO:0007669"/>
    <property type="project" value="UniProtKB-ARBA"/>
</dbReference>
<comment type="caution">
    <text evidence="3">The sequence shown here is derived from an EMBL/GenBank/DDBJ whole genome shotgun (WGS) entry which is preliminary data.</text>
</comment>
<evidence type="ECO:0000259" key="2">
    <source>
        <dbReference type="Pfam" id="PF12682"/>
    </source>
</evidence>